<comment type="similarity">
    <text evidence="1">Belongs to the leucine-binding protein family.</text>
</comment>
<dbReference type="InterPro" id="IPR028081">
    <property type="entry name" value="Leu-bd"/>
</dbReference>
<dbReference type="STRING" id="427683.A5481_25550"/>
<comment type="caution">
    <text evidence="5">The sequence shown here is derived from an EMBL/GenBank/DDBJ whole genome shotgun (WGS) entry which is preliminary data.</text>
</comment>
<organism evidence="5 6">
    <name type="scientific">Methylobacterium platani</name>
    <dbReference type="NCBI Taxonomy" id="427683"/>
    <lineage>
        <taxon>Bacteria</taxon>
        <taxon>Pseudomonadati</taxon>
        <taxon>Pseudomonadota</taxon>
        <taxon>Alphaproteobacteria</taxon>
        <taxon>Hyphomicrobiales</taxon>
        <taxon>Methylobacteriaceae</taxon>
        <taxon>Methylobacterium</taxon>
    </lineage>
</organism>
<keyword evidence="3" id="KW-0813">Transport</keyword>
<dbReference type="Proteomes" id="UP000078316">
    <property type="component" value="Unassembled WGS sequence"/>
</dbReference>
<dbReference type="PANTHER" id="PTHR30483:SF6">
    <property type="entry name" value="PERIPLASMIC BINDING PROTEIN OF ABC TRANSPORTER FOR NATURAL AMINO ACIDS"/>
    <property type="match status" value="1"/>
</dbReference>
<dbReference type="Pfam" id="PF13458">
    <property type="entry name" value="Peripla_BP_6"/>
    <property type="match status" value="1"/>
</dbReference>
<sequence length="411" mass="43526">MTLTRRTFAALAGAACLTGGRARAQEVRVRGSDEVVRLGVLTDMTGIFADLTGNGSVEAARMAVERFGGSVGGRRIEVVSADHQNKADVASAILRKWYDQDGVDAVFDFANSACALAAVPITRERNKVMVPSGVGTTDLTGPQCSPNTIHWTWDSYGNANALVKGVLAQGGKRWFFITVDYAFGTSLETTISALVQAQGGTVAGAVRHPLGAPDFSSYLLTAQASGADVIVLANGGTDLSNAVKQAREFDITTSRYKIVAPQFNLAVAHAAGLANTQGMLAVGSMNWTDNDTTRAFATALAKRNNGIYPDALQAGVYSSVLFYLRAVREVGSARDGRALVAYLKSIPIDDPLLGKGRVRADGRFIHPVQLYRIKTPAESTGPWDLFETIGTIPGDEAFRPLGQGGCPLVRA</sequence>
<name>A0A179S0X2_9HYPH</name>
<protein>
    <recommendedName>
        <fullName evidence="4">Leucine-binding protein domain-containing protein</fullName>
    </recommendedName>
</protein>
<feature type="domain" description="Leucine-binding protein" evidence="4">
    <location>
        <begin position="36"/>
        <end position="374"/>
    </location>
</feature>
<dbReference type="GO" id="GO:0006865">
    <property type="term" value="P:amino acid transport"/>
    <property type="evidence" value="ECO:0007669"/>
    <property type="project" value="UniProtKB-KW"/>
</dbReference>
<dbReference type="OrthoDB" id="7235949at2"/>
<evidence type="ECO:0000313" key="5">
    <source>
        <dbReference type="EMBL" id="OAS18920.1"/>
    </source>
</evidence>
<dbReference type="AlphaFoldDB" id="A0A179S0X2"/>
<evidence type="ECO:0000313" key="6">
    <source>
        <dbReference type="Proteomes" id="UP000078316"/>
    </source>
</evidence>
<dbReference type="SUPFAM" id="SSF53822">
    <property type="entry name" value="Periplasmic binding protein-like I"/>
    <property type="match status" value="1"/>
</dbReference>
<gene>
    <name evidence="5" type="ORF">A5481_25550</name>
</gene>
<evidence type="ECO:0000256" key="2">
    <source>
        <dbReference type="ARBA" id="ARBA00022729"/>
    </source>
</evidence>
<evidence type="ECO:0000259" key="4">
    <source>
        <dbReference type="Pfam" id="PF13458"/>
    </source>
</evidence>
<dbReference type="RefSeq" id="WP_048437497.1">
    <property type="nucleotide sequence ID" value="NZ_LWHQ01000056.1"/>
</dbReference>
<evidence type="ECO:0000256" key="3">
    <source>
        <dbReference type="ARBA" id="ARBA00022970"/>
    </source>
</evidence>
<dbReference type="PANTHER" id="PTHR30483">
    <property type="entry name" value="LEUCINE-SPECIFIC-BINDING PROTEIN"/>
    <property type="match status" value="1"/>
</dbReference>
<keyword evidence="2" id="KW-0732">Signal</keyword>
<dbReference type="Gene3D" id="3.40.50.2300">
    <property type="match status" value="2"/>
</dbReference>
<dbReference type="InterPro" id="IPR051010">
    <property type="entry name" value="BCAA_transport"/>
</dbReference>
<keyword evidence="3" id="KW-0029">Amino-acid transport</keyword>
<dbReference type="CDD" id="cd06327">
    <property type="entry name" value="PBP1_SBP-like"/>
    <property type="match status" value="1"/>
</dbReference>
<evidence type="ECO:0000256" key="1">
    <source>
        <dbReference type="ARBA" id="ARBA00010062"/>
    </source>
</evidence>
<accession>A0A179S0X2</accession>
<dbReference type="EMBL" id="LWHQ01000056">
    <property type="protein sequence ID" value="OAS18920.1"/>
    <property type="molecule type" value="Genomic_DNA"/>
</dbReference>
<dbReference type="InterPro" id="IPR028082">
    <property type="entry name" value="Peripla_BP_I"/>
</dbReference>
<proteinExistence type="inferred from homology"/>
<reference evidence="5 6" key="1">
    <citation type="submission" date="2016-04" db="EMBL/GenBank/DDBJ databases">
        <authorList>
            <person name="Evans L.H."/>
            <person name="Alamgir A."/>
            <person name="Owens N."/>
            <person name="Weber N.D."/>
            <person name="Virtaneva K."/>
            <person name="Barbian K."/>
            <person name="Babar A."/>
            <person name="Rosenke K."/>
        </authorList>
    </citation>
    <scope>NUCLEOTIDE SEQUENCE [LARGE SCALE GENOMIC DNA]</scope>
    <source>
        <strain evidence="5 6">PMB02</strain>
    </source>
</reference>